<feature type="compositionally biased region" description="Pro residues" evidence="1">
    <location>
        <begin position="315"/>
        <end position="335"/>
    </location>
</feature>
<dbReference type="GO" id="GO:0003779">
    <property type="term" value="F:actin binding"/>
    <property type="evidence" value="ECO:0007669"/>
    <property type="project" value="InterPro"/>
</dbReference>
<feature type="domain" description="WH2" evidence="2">
    <location>
        <begin position="538"/>
        <end position="557"/>
    </location>
</feature>
<evidence type="ECO:0000313" key="3">
    <source>
        <dbReference type="Proteomes" id="UP000492821"/>
    </source>
</evidence>
<keyword evidence="3" id="KW-1185">Reference proteome</keyword>
<name>A0A7E4W784_PANRE</name>
<feature type="compositionally biased region" description="Low complexity" evidence="1">
    <location>
        <begin position="605"/>
        <end position="617"/>
    </location>
</feature>
<reference evidence="3" key="1">
    <citation type="journal article" date="2013" name="Genetics">
        <title>The draft genome and transcriptome of Panagrellus redivivus are shaped by the harsh demands of a free-living lifestyle.</title>
        <authorList>
            <person name="Srinivasan J."/>
            <person name="Dillman A.R."/>
            <person name="Macchietto M.G."/>
            <person name="Heikkinen L."/>
            <person name="Lakso M."/>
            <person name="Fracchia K.M."/>
            <person name="Antoshechkin I."/>
            <person name="Mortazavi A."/>
            <person name="Wong G."/>
            <person name="Sternberg P.W."/>
        </authorList>
    </citation>
    <scope>NUCLEOTIDE SEQUENCE [LARGE SCALE GENOMIC DNA]</scope>
    <source>
        <strain evidence="3">MT8872</strain>
    </source>
</reference>
<feature type="compositionally biased region" description="Pro residues" evidence="1">
    <location>
        <begin position="593"/>
        <end position="604"/>
    </location>
</feature>
<organism evidence="3 4">
    <name type="scientific">Panagrellus redivivus</name>
    <name type="common">Microworm</name>
    <dbReference type="NCBI Taxonomy" id="6233"/>
    <lineage>
        <taxon>Eukaryota</taxon>
        <taxon>Metazoa</taxon>
        <taxon>Ecdysozoa</taxon>
        <taxon>Nematoda</taxon>
        <taxon>Chromadorea</taxon>
        <taxon>Rhabditida</taxon>
        <taxon>Tylenchina</taxon>
        <taxon>Panagrolaimomorpha</taxon>
        <taxon>Panagrolaimoidea</taxon>
        <taxon>Panagrolaimidae</taxon>
        <taxon>Panagrellus</taxon>
    </lineage>
</organism>
<feature type="compositionally biased region" description="Low complexity" evidence="1">
    <location>
        <begin position="405"/>
        <end position="431"/>
    </location>
</feature>
<accession>A0A7E4W784</accession>
<proteinExistence type="predicted"/>
<feature type="compositionally biased region" description="Acidic residues" evidence="1">
    <location>
        <begin position="679"/>
        <end position="689"/>
    </location>
</feature>
<protein>
    <submittedName>
        <fullName evidence="4">WH2 domain-containing protein</fullName>
    </submittedName>
</protein>
<feature type="region of interest" description="Disordered" evidence="1">
    <location>
        <begin position="296"/>
        <end position="689"/>
    </location>
</feature>
<evidence type="ECO:0000256" key="1">
    <source>
        <dbReference type="SAM" id="MobiDB-lite"/>
    </source>
</evidence>
<evidence type="ECO:0000313" key="4">
    <source>
        <dbReference type="WBParaSite" id="Pan_g7427.t1"/>
    </source>
</evidence>
<reference evidence="4" key="2">
    <citation type="submission" date="2020-10" db="UniProtKB">
        <authorList>
            <consortium name="WormBaseParasite"/>
        </authorList>
    </citation>
    <scope>IDENTIFICATION</scope>
</reference>
<evidence type="ECO:0000259" key="2">
    <source>
        <dbReference type="PROSITE" id="PS51082"/>
    </source>
</evidence>
<dbReference type="InterPro" id="IPR003124">
    <property type="entry name" value="WH2_dom"/>
</dbReference>
<dbReference type="PROSITE" id="PS51082">
    <property type="entry name" value="WH2"/>
    <property type="match status" value="1"/>
</dbReference>
<dbReference type="Proteomes" id="UP000492821">
    <property type="component" value="Unassembled WGS sequence"/>
</dbReference>
<feature type="compositionally biased region" description="Polar residues" evidence="1">
    <location>
        <begin position="470"/>
        <end position="484"/>
    </location>
</feature>
<feature type="compositionally biased region" description="Pro residues" evidence="1">
    <location>
        <begin position="508"/>
        <end position="518"/>
    </location>
</feature>
<feature type="region of interest" description="Disordered" evidence="1">
    <location>
        <begin position="218"/>
        <end position="238"/>
    </location>
</feature>
<dbReference type="AlphaFoldDB" id="A0A7E4W784"/>
<sequence>MMVVLERRKTMDALTRLIRPSIYVDLCYAWRLNMNWMDDDAEEFSHRTVYSKFDKDDVKKIEKNIKAEHVKTYVWCEAEMRGRLNSGDWDMIRQGAFCYVKHKSKNYYVYLLDTYYNAKDTKVCVKIEEGYNAILSQKFVCIFDAEGHQRVHAIFCSVESAKKWYDVFQSKQHKRQNVMPVQNKLNSMLFPHQKHHSNSSASVVVEQPFHFNRIEPTRATAPKSSNAVKRAKSKSENPIVAEDASFNSWNEPRDYVVEKLPGAVLRQVPITPPYPDSNSFYIPNSQSSQAHFTVPIFADEAPPPPPPPRRMESMPQPPVRKPQPTSPPPPMPPNPDYHRHGSADTMPPPPPIHRHVNQGGKMAKRNEEVIQVPLTRPHVEVVPPPERKSSINLLSEAPPPPPAKVNPAVIPPSHVVVNNNLSTNSSAKNKAAPPPPKVIEPVITLGNNVEANSKMALKPLPPTPDGKGSDLNSKQRSKSPSPSDASVELSITVKTSKAAKTPKLPKSAVPPPPPPPPADLFGNKQSEAVNDKPANNDARAELMESIRGAGTAKLKNASKSPVKKAALPPIPTAASGAQPPPPRPPSSTSTSAAPPPPPPPPPPAALLGSSSSGTLPPVSDTRANLMDSIRNFGGIQGIKKVNQGKPKSPASKSPQAETKMDLNSALKSRMASMRKYIESDEEQEEENWD</sequence>
<dbReference type="WBParaSite" id="Pan_g7427.t1">
    <property type="protein sequence ID" value="Pan_g7427.t1"/>
    <property type="gene ID" value="Pan_g7427"/>
</dbReference>